<accession>A0A5D4RM02</accession>
<gene>
    <name evidence="1" type="ORF">FZD51_00785</name>
</gene>
<dbReference type="EMBL" id="VTER01000001">
    <property type="protein sequence ID" value="TYS52020.1"/>
    <property type="molecule type" value="Genomic_DNA"/>
</dbReference>
<sequence length="285" mass="33312">MKITNTIPLFLETEHLSADSFKEYHRQYPDIFAQYFQYHCRNHEERIPKSIEQLESKKSHIQRVQENIIPIIHETGTRFKTAYGVEFPIEVSLIAGIYGSNAYTWRQIIPNITFALEQLTDDKEHLKAIVSHEFGHAAQNILSDQAGMDWKSVPWNHPLIWLNQEGAAIHFSRKIAPGLPSSAYFSFNDQGDAWLSFAKSHTNEIIRKFYGDFKKLQHEEVFREWFSIRGGQSFGFSRFGYYIGDLFFQSQIQRLGEEKAIIAWCKTDFLEQVQIWLESKKSLPI</sequence>
<dbReference type="RefSeq" id="WP_148973006.1">
    <property type="nucleotide sequence ID" value="NZ_VTER01000001.1"/>
</dbReference>
<comment type="caution">
    <text evidence="1">The sequence shown here is derived from an EMBL/GenBank/DDBJ whole genome shotgun (WGS) entry which is preliminary data.</text>
</comment>
<evidence type="ECO:0008006" key="3">
    <source>
        <dbReference type="Google" id="ProtNLM"/>
    </source>
</evidence>
<protein>
    <recommendedName>
        <fullName evidence="3">Aminopeptidase</fullName>
    </recommendedName>
</protein>
<evidence type="ECO:0000313" key="1">
    <source>
        <dbReference type="EMBL" id="TYS52020.1"/>
    </source>
</evidence>
<reference evidence="1 2" key="1">
    <citation type="submission" date="2019-08" db="EMBL/GenBank/DDBJ databases">
        <title>Bacillus genomes from the desert of Cuatro Cienegas, Coahuila.</title>
        <authorList>
            <person name="Olmedo-Alvarez G."/>
        </authorList>
    </citation>
    <scope>NUCLEOTIDE SEQUENCE [LARGE SCALE GENOMIC DNA]</scope>
    <source>
        <strain evidence="1 2">CH446_14T</strain>
    </source>
</reference>
<organism evidence="1 2">
    <name type="scientific">Bacillus infantis</name>
    <dbReference type="NCBI Taxonomy" id="324767"/>
    <lineage>
        <taxon>Bacteria</taxon>
        <taxon>Bacillati</taxon>
        <taxon>Bacillota</taxon>
        <taxon>Bacilli</taxon>
        <taxon>Bacillales</taxon>
        <taxon>Bacillaceae</taxon>
        <taxon>Bacillus</taxon>
    </lineage>
</organism>
<dbReference type="AlphaFoldDB" id="A0A5D4RM02"/>
<proteinExistence type="predicted"/>
<name>A0A5D4RM02_9BACI</name>
<evidence type="ECO:0000313" key="2">
    <source>
        <dbReference type="Proteomes" id="UP000322139"/>
    </source>
</evidence>
<dbReference type="Proteomes" id="UP000322139">
    <property type="component" value="Unassembled WGS sequence"/>
</dbReference>